<feature type="compositionally biased region" description="Low complexity" evidence="3">
    <location>
        <begin position="866"/>
        <end position="875"/>
    </location>
</feature>
<dbReference type="CDD" id="cd13170">
    <property type="entry name" value="RanBD_NUP50"/>
    <property type="match status" value="1"/>
</dbReference>
<feature type="region of interest" description="Disordered" evidence="3">
    <location>
        <begin position="573"/>
        <end position="992"/>
    </location>
</feature>
<feature type="compositionally biased region" description="Polar residues" evidence="3">
    <location>
        <begin position="332"/>
        <end position="347"/>
    </location>
</feature>
<feature type="compositionally biased region" description="Basic and acidic residues" evidence="3">
    <location>
        <begin position="777"/>
        <end position="787"/>
    </location>
</feature>
<dbReference type="PANTHER" id="PTHR38697:SF1">
    <property type="entry name" value="NUCLEAR PORE COMPLEX PROTEIN SIMILAR TO S. CEREVISIAE NUP2 (EUROFUNG)"/>
    <property type="match status" value="1"/>
</dbReference>
<feature type="compositionally biased region" description="Polar residues" evidence="3">
    <location>
        <begin position="53"/>
        <end position="62"/>
    </location>
</feature>
<evidence type="ECO:0000256" key="1">
    <source>
        <dbReference type="ARBA" id="ARBA00004567"/>
    </source>
</evidence>
<feature type="compositionally biased region" description="Polar residues" evidence="3">
    <location>
        <begin position="727"/>
        <end position="746"/>
    </location>
</feature>
<dbReference type="Proteomes" id="UP000813385">
    <property type="component" value="Unassembled WGS sequence"/>
</dbReference>
<feature type="region of interest" description="Disordered" evidence="3">
    <location>
        <begin position="1"/>
        <end position="62"/>
    </location>
</feature>
<dbReference type="EMBL" id="JAGPXD010000004">
    <property type="protein sequence ID" value="KAH7357938.1"/>
    <property type="molecule type" value="Genomic_DNA"/>
</dbReference>
<gene>
    <name evidence="5" type="ORF">B0T11DRAFT_354559</name>
</gene>
<feature type="domain" description="RanBD1" evidence="4">
    <location>
        <begin position="986"/>
        <end position="1067"/>
    </location>
</feature>
<evidence type="ECO:0000313" key="5">
    <source>
        <dbReference type="EMBL" id="KAH7357938.1"/>
    </source>
</evidence>
<evidence type="ECO:0000313" key="6">
    <source>
        <dbReference type="Proteomes" id="UP000813385"/>
    </source>
</evidence>
<keyword evidence="2" id="KW-0539">Nucleus</keyword>
<feature type="region of interest" description="Disordered" evidence="3">
    <location>
        <begin position="255"/>
        <end position="550"/>
    </location>
</feature>
<dbReference type="Gene3D" id="2.30.29.30">
    <property type="entry name" value="Pleckstrin-homology domain (PH domain)/Phosphotyrosine-binding domain (PTB)"/>
    <property type="match status" value="1"/>
</dbReference>
<keyword evidence="2" id="KW-0509">mRNA transport</keyword>
<dbReference type="SUPFAM" id="SSF50729">
    <property type="entry name" value="PH domain-like"/>
    <property type="match status" value="1"/>
</dbReference>
<feature type="compositionally biased region" description="Polar residues" evidence="3">
    <location>
        <begin position="800"/>
        <end position="833"/>
    </location>
</feature>
<feature type="region of interest" description="Disordered" evidence="3">
    <location>
        <begin position="1004"/>
        <end position="1030"/>
    </location>
</feature>
<dbReference type="SMART" id="SM00160">
    <property type="entry name" value="RanBD"/>
    <property type="match status" value="1"/>
</dbReference>
<feature type="compositionally biased region" description="Low complexity" evidence="3">
    <location>
        <begin position="358"/>
        <end position="377"/>
    </location>
</feature>
<feature type="compositionally biased region" description="Low complexity" evidence="3">
    <location>
        <begin position="933"/>
        <end position="943"/>
    </location>
</feature>
<comment type="caution">
    <text evidence="5">The sequence shown here is derived from an EMBL/GenBank/DDBJ whole genome shotgun (WGS) entry which is preliminary data.</text>
</comment>
<reference evidence="5" key="1">
    <citation type="journal article" date="2021" name="Nat. Commun.">
        <title>Genetic determinants of endophytism in the Arabidopsis root mycobiome.</title>
        <authorList>
            <person name="Mesny F."/>
            <person name="Miyauchi S."/>
            <person name="Thiergart T."/>
            <person name="Pickel B."/>
            <person name="Atanasova L."/>
            <person name="Karlsson M."/>
            <person name="Huettel B."/>
            <person name="Barry K.W."/>
            <person name="Haridas S."/>
            <person name="Chen C."/>
            <person name="Bauer D."/>
            <person name="Andreopoulos W."/>
            <person name="Pangilinan J."/>
            <person name="LaButti K."/>
            <person name="Riley R."/>
            <person name="Lipzen A."/>
            <person name="Clum A."/>
            <person name="Drula E."/>
            <person name="Henrissat B."/>
            <person name="Kohler A."/>
            <person name="Grigoriev I.V."/>
            <person name="Martin F.M."/>
            <person name="Hacquard S."/>
        </authorList>
    </citation>
    <scope>NUCLEOTIDE SEQUENCE</scope>
    <source>
        <strain evidence="5">MPI-CAGE-AT-0016</strain>
    </source>
</reference>
<dbReference type="GO" id="GO:0005643">
    <property type="term" value="C:nuclear pore"/>
    <property type="evidence" value="ECO:0007669"/>
    <property type="project" value="UniProtKB-SubCell"/>
</dbReference>
<evidence type="ECO:0000256" key="3">
    <source>
        <dbReference type="SAM" id="MobiDB-lite"/>
    </source>
</evidence>
<feature type="compositionally biased region" description="Polar residues" evidence="3">
    <location>
        <begin position="23"/>
        <end position="42"/>
    </location>
</feature>
<evidence type="ECO:0000259" key="4">
    <source>
        <dbReference type="PROSITE" id="PS50196"/>
    </source>
</evidence>
<organism evidence="5 6">
    <name type="scientific">Plectosphaerella cucumerina</name>
    <dbReference type="NCBI Taxonomy" id="40658"/>
    <lineage>
        <taxon>Eukaryota</taxon>
        <taxon>Fungi</taxon>
        <taxon>Dikarya</taxon>
        <taxon>Ascomycota</taxon>
        <taxon>Pezizomycotina</taxon>
        <taxon>Sordariomycetes</taxon>
        <taxon>Hypocreomycetidae</taxon>
        <taxon>Glomerellales</taxon>
        <taxon>Plectosphaerellaceae</taxon>
        <taxon>Plectosphaerella</taxon>
    </lineage>
</organism>
<feature type="compositionally biased region" description="Polar residues" evidence="3">
    <location>
        <begin position="876"/>
        <end position="886"/>
    </location>
</feature>
<comment type="subcellular location">
    <subcellularLocation>
        <location evidence="1">Nucleus</location>
        <location evidence="1">Nuclear pore complex</location>
    </subcellularLocation>
</comment>
<dbReference type="PANTHER" id="PTHR38697">
    <property type="entry name" value="NUCLEAR PORE COMPLEX PROTEIN SIMILAR TO S. CEREVISIAE NUP2 (EUROFUNG)"/>
    <property type="match status" value="1"/>
</dbReference>
<dbReference type="PROSITE" id="PS50196">
    <property type="entry name" value="RANBD1"/>
    <property type="match status" value="1"/>
</dbReference>
<name>A0A8K0TE91_9PEZI</name>
<dbReference type="InterPro" id="IPR053074">
    <property type="entry name" value="NPC_Nucleoporin"/>
</dbReference>
<dbReference type="Pfam" id="PF00638">
    <property type="entry name" value="Ran_BP1"/>
    <property type="match status" value="1"/>
</dbReference>
<feature type="compositionally biased region" description="Low complexity" evidence="3">
    <location>
        <begin position="887"/>
        <end position="901"/>
    </location>
</feature>
<dbReference type="InterPro" id="IPR000156">
    <property type="entry name" value="Ran_bind_dom"/>
</dbReference>
<feature type="compositionally biased region" description="Acidic residues" evidence="3">
    <location>
        <begin position="427"/>
        <end position="440"/>
    </location>
</feature>
<sequence length="1124" mass="115728">MDANGSPRARPGLRFANRIYENSPLNPNKRSISTPQTAPSRRTLTRDEPASRAQESSSLTSSIGNYARNIFSMSSQTNSSNPSTTPFSPKLPAETKTKVFAPGSTPASKKVYREVTAQASPRGMATATSPVELFTMRIPSPPPEYTGKKLAEQIPSRLDSKGTVYADEFLQHLVPAEYDDLQRRQLFCILDLRRLKYSANEIFAKKDWKINITAFAKEYEKSRSLIMVRYGLYEWKGNAKPAPSVMRKWRKANGLPEIPDDEVSTPVSSKSAVRGSKRKADDDISPDDEAPASGASKRQAFDRSAAPSATPAPSSSKRKASVSEDSEEQQPAKKSSSTKAMFEQSWNKKIKSVETEPAEPVKAAPKPAPAAAATEPPKSNPFAAMVKPVNGGSAESVLTKGGPPDSISKNIFGHVSDNSAQNSGQDADTESEADEEDEADTQNATQQSDEPSVVASGGVGTPQPTASIFGQKALVPHAPSAAASRESTPGRSLFDRVQQGADGQPLRDSVDPVQKPAAAETKPAEKPVNATWTPDTPIKFGASTGAPAPAASNLFGASTSSTTSLFGAVPAASKPASTLFGAAPSQDKPASGLFGAKPAEEKAASEADKSGESDKENEAKTAPKPAFGGFTPKPLVPSDAASTSAPTFSFGAPKPDDKNKPAPSGLFGASAAPALGSTTLFGAPKPAESSTPAPSEPAKPLFGAGAPAPASNLFGGSSAPATGGLFGQSSAAPSSNLFGGSSNASKPPTPSFTFGATAAPTSPAPSATPLFGASPMKQDDKQDERPTKRTFGGSSEPAPAQTQTASSSFTFGQTNGQSSTPAGGLFGSSNAPQANGSASASFTFGGSSAPAVNNPFGSNGAGNSGGSMFAFGAGSTTPAGGNSGASSPFTFGAGAPAAPSTLSAMFNLQPPGAGASTSGTNSPFNFGGASSLATTPATGTPEPTADRDKTSTAGPKPDQVAPGADGADESEDKPHEQISLTSGGPGEEDEEVVHEVRCKVLKFVPAGKDGDKGSGDDTPQKNKSPWQTQGVGPFRLLRHKTTGTHRMLVRAEPRGHVVLNRTMLPNVPYTAEAKYVKMATSNETGDGLETWMIQVKNADIAKELAKILEDKKKGGDGEAAAGAE</sequence>
<keyword evidence="2" id="KW-0811">Translocation</keyword>
<dbReference type="OrthoDB" id="10249382at2759"/>
<feature type="compositionally biased region" description="Basic and acidic residues" evidence="3">
    <location>
        <begin position="1008"/>
        <end position="1020"/>
    </location>
</feature>
<feature type="compositionally biased region" description="Low complexity" evidence="3">
    <location>
        <begin position="751"/>
        <end position="769"/>
    </location>
</feature>
<evidence type="ECO:0000256" key="2">
    <source>
        <dbReference type="ARBA" id="ARBA00023132"/>
    </source>
</evidence>
<feature type="compositionally biased region" description="Polar residues" evidence="3">
    <location>
        <begin position="915"/>
        <end position="924"/>
    </location>
</feature>
<feature type="compositionally biased region" description="Low complexity" evidence="3">
    <location>
        <begin position="303"/>
        <end position="315"/>
    </location>
</feature>
<protein>
    <recommendedName>
        <fullName evidence="4">RanBD1 domain-containing protein</fullName>
    </recommendedName>
</protein>
<feature type="compositionally biased region" description="Low complexity" evidence="3">
    <location>
        <begin position="683"/>
        <end position="700"/>
    </location>
</feature>
<keyword evidence="6" id="KW-1185">Reference proteome</keyword>
<dbReference type="Pfam" id="PF13634">
    <property type="entry name" value="Nucleoporin_FG"/>
    <property type="match status" value="2"/>
</dbReference>
<feature type="compositionally biased region" description="Low complexity" evidence="3">
    <location>
        <begin position="834"/>
        <end position="858"/>
    </location>
</feature>
<feature type="compositionally biased region" description="Low complexity" evidence="3">
    <location>
        <begin position="541"/>
        <end position="550"/>
    </location>
</feature>
<dbReference type="InterPro" id="IPR025574">
    <property type="entry name" value="Nucleoporin_FG_rpt"/>
</dbReference>
<feature type="compositionally biased region" description="Polar residues" evidence="3">
    <location>
        <begin position="1021"/>
        <end position="1030"/>
    </location>
</feature>
<proteinExistence type="predicted"/>
<keyword evidence="2" id="KW-0653">Protein transport</keyword>
<dbReference type="AlphaFoldDB" id="A0A8K0TE91"/>
<accession>A0A8K0TE91</accession>
<dbReference type="InterPro" id="IPR011993">
    <property type="entry name" value="PH-like_dom_sf"/>
</dbReference>
<keyword evidence="2" id="KW-0813">Transport</keyword>
<feature type="compositionally biased region" description="Basic and acidic residues" evidence="3">
    <location>
        <begin position="598"/>
        <end position="621"/>
    </location>
</feature>
<keyword evidence="2" id="KW-0906">Nuclear pore complex</keyword>
<feature type="compositionally biased region" description="Polar residues" evidence="3">
    <location>
        <begin position="416"/>
        <end position="425"/>
    </location>
</feature>